<proteinExistence type="predicted"/>
<dbReference type="Pfam" id="PF12051">
    <property type="entry name" value="DUF3533"/>
    <property type="match status" value="1"/>
</dbReference>
<dbReference type="PANTHER" id="PTHR34814">
    <property type="entry name" value="NITROSOGUANIDINE RESISTANCE PROTEIN SNG1"/>
    <property type="match status" value="1"/>
</dbReference>
<feature type="compositionally biased region" description="Basic residues" evidence="1">
    <location>
        <begin position="511"/>
        <end position="527"/>
    </location>
</feature>
<feature type="transmembrane region" description="Helical" evidence="2">
    <location>
        <begin position="319"/>
        <end position="346"/>
    </location>
</feature>
<feature type="compositionally biased region" description="Basic and acidic residues" evidence="1">
    <location>
        <begin position="501"/>
        <end position="510"/>
    </location>
</feature>
<evidence type="ECO:0000313" key="4">
    <source>
        <dbReference type="EMBL" id="KAJ9144193.1"/>
    </source>
</evidence>
<sequence length="527" mass="58862">MSSDRGRSFSVRDAESETVTEAYDRENQESDEGASRRDDFQFYMDRQPHQAVGFWDPSMRKVRAHVFFLWAKTVLILLLAILGVLSLYWAVLYRVEQNLRSLRVFVVDFDGQAPPYDSVNPVVGPLVVNLTEKSVQQPVTLGYVTLPPSQFNNDPLAVREAVYNWDAWAAIVVNSNATALLQSAVAAGNASYDPTGAVQIITQSARDSTTASSYILPQIEGIIEEFSAVFGPMWAGIVTANTSLTRENLGLASAAVNPGISPIVYDLRPFEPATATPAVSIGLIYLIIMAFFSFAFFLPIHLKFIIPKGHPPLLFWQLILWRWLASIISYFFISLAYSLISLAFGINFTSPPASHVFSPPPGGATAYGHATFVVYWMLNFVGMTALGLACENVAMIVGQPWTALWLIFWVITNVSTSFYSLDLAPGFYRWGYAWPLHHVVQASRQLLFDLRSEIGLNFGVLFAWAAVNTALFPLCCYFMRWAQERQKRAAEREGERYVVKTEDGDKELGKQKGKKPPVRKRGFMRGV</sequence>
<dbReference type="GO" id="GO:0016020">
    <property type="term" value="C:membrane"/>
    <property type="evidence" value="ECO:0007669"/>
    <property type="project" value="TreeGrafter"/>
</dbReference>
<name>A0AA38VPR7_9PEZI</name>
<keyword evidence="2" id="KW-0812">Transmembrane</keyword>
<feature type="transmembrane region" description="Helical" evidence="2">
    <location>
        <begin position="454"/>
        <end position="478"/>
    </location>
</feature>
<comment type="caution">
    <text evidence="4">The sequence shown here is derived from an EMBL/GenBank/DDBJ whole genome shotgun (WGS) entry which is preliminary data.</text>
</comment>
<feature type="transmembrane region" description="Helical" evidence="2">
    <location>
        <begin position="401"/>
        <end position="421"/>
    </location>
</feature>
<keyword evidence="2" id="KW-0472">Membrane</keyword>
<evidence type="ECO:0000259" key="3">
    <source>
        <dbReference type="Pfam" id="PF12051"/>
    </source>
</evidence>
<feature type="transmembrane region" description="Helical" evidence="2">
    <location>
        <begin position="67"/>
        <end position="91"/>
    </location>
</feature>
<dbReference type="EMBL" id="JANBVO010000017">
    <property type="protein sequence ID" value="KAJ9144193.1"/>
    <property type="molecule type" value="Genomic_DNA"/>
</dbReference>
<feature type="transmembrane region" description="Helical" evidence="2">
    <location>
        <begin position="278"/>
        <end position="298"/>
    </location>
</feature>
<feature type="compositionally biased region" description="Basic and acidic residues" evidence="1">
    <location>
        <begin position="22"/>
        <end position="34"/>
    </location>
</feature>
<feature type="compositionally biased region" description="Basic and acidic residues" evidence="1">
    <location>
        <begin position="1"/>
        <end position="15"/>
    </location>
</feature>
<keyword evidence="5" id="KW-1185">Reference proteome</keyword>
<dbReference type="PANTHER" id="PTHR34814:SF1">
    <property type="entry name" value="NITROSOGUANIDINE RESISTANCE PROTEIN SNG1"/>
    <property type="match status" value="1"/>
</dbReference>
<feature type="region of interest" description="Disordered" evidence="1">
    <location>
        <begin position="1"/>
        <end position="34"/>
    </location>
</feature>
<dbReference type="InterPro" id="IPR053001">
    <property type="entry name" value="MNNG_permease-like"/>
</dbReference>
<accession>A0AA38VPR7</accession>
<dbReference type="InterPro" id="IPR022703">
    <property type="entry name" value="DUF3533"/>
</dbReference>
<organism evidence="4 5">
    <name type="scientific">Pleurostoma richardsiae</name>
    <dbReference type="NCBI Taxonomy" id="41990"/>
    <lineage>
        <taxon>Eukaryota</taxon>
        <taxon>Fungi</taxon>
        <taxon>Dikarya</taxon>
        <taxon>Ascomycota</taxon>
        <taxon>Pezizomycotina</taxon>
        <taxon>Sordariomycetes</taxon>
        <taxon>Sordariomycetidae</taxon>
        <taxon>Calosphaeriales</taxon>
        <taxon>Pleurostomataceae</taxon>
        <taxon>Pleurostoma</taxon>
    </lineage>
</organism>
<protein>
    <submittedName>
        <fullName evidence="4">MNNG and nitrosoguanidine resistance protein</fullName>
    </submittedName>
</protein>
<evidence type="ECO:0000256" key="1">
    <source>
        <dbReference type="SAM" id="MobiDB-lite"/>
    </source>
</evidence>
<feature type="transmembrane region" description="Helical" evidence="2">
    <location>
        <begin position="366"/>
        <end position="389"/>
    </location>
</feature>
<dbReference type="Proteomes" id="UP001174694">
    <property type="component" value="Unassembled WGS sequence"/>
</dbReference>
<feature type="domain" description="DUF3533" evidence="3">
    <location>
        <begin position="74"/>
        <end position="469"/>
    </location>
</feature>
<keyword evidence="2" id="KW-1133">Transmembrane helix</keyword>
<evidence type="ECO:0000313" key="5">
    <source>
        <dbReference type="Proteomes" id="UP001174694"/>
    </source>
</evidence>
<reference evidence="4" key="1">
    <citation type="submission" date="2022-07" db="EMBL/GenBank/DDBJ databases">
        <title>Fungi with potential for degradation of polypropylene.</title>
        <authorList>
            <person name="Gostincar C."/>
        </authorList>
    </citation>
    <scope>NUCLEOTIDE SEQUENCE</scope>
    <source>
        <strain evidence="4">EXF-13308</strain>
    </source>
</reference>
<gene>
    <name evidence="4" type="ORF">NKR23_g6126</name>
</gene>
<feature type="region of interest" description="Disordered" evidence="1">
    <location>
        <begin position="501"/>
        <end position="527"/>
    </location>
</feature>
<evidence type="ECO:0000256" key="2">
    <source>
        <dbReference type="SAM" id="Phobius"/>
    </source>
</evidence>
<dbReference type="AlphaFoldDB" id="A0AA38VPR7"/>